<feature type="transmembrane region" description="Helical" evidence="2">
    <location>
        <begin position="140"/>
        <end position="164"/>
    </location>
</feature>
<feature type="region of interest" description="Disordered" evidence="1">
    <location>
        <begin position="256"/>
        <end position="279"/>
    </location>
</feature>
<dbReference type="OrthoDB" id="10288033at2759"/>
<dbReference type="InParanoid" id="A0A5J5F6R4"/>
<reference evidence="3 4" key="1">
    <citation type="submission" date="2019-09" db="EMBL/GenBank/DDBJ databases">
        <title>Draft genome of the ectomycorrhizal ascomycete Sphaerosporella brunnea.</title>
        <authorList>
            <consortium name="DOE Joint Genome Institute"/>
            <person name="Benucci G.M."/>
            <person name="Marozzi G."/>
            <person name="Antonielli L."/>
            <person name="Sanchez S."/>
            <person name="Marco P."/>
            <person name="Wang X."/>
            <person name="Falini L.B."/>
            <person name="Barry K."/>
            <person name="Haridas S."/>
            <person name="Lipzen A."/>
            <person name="Labutti K."/>
            <person name="Grigoriev I.V."/>
            <person name="Murat C."/>
            <person name="Martin F."/>
            <person name="Albertini E."/>
            <person name="Donnini D."/>
            <person name="Bonito G."/>
        </authorList>
    </citation>
    <scope>NUCLEOTIDE SEQUENCE [LARGE SCALE GENOMIC DNA]</scope>
    <source>
        <strain evidence="3 4">Sb_GMNB300</strain>
    </source>
</reference>
<organism evidence="3 4">
    <name type="scientific">Sphaerosporella brunnea</name>
    <dbReference type="NCBI Taxonomy" id="1250544"/>
    <lineage>
        <taxon>Eukaryota</taxon>
        <taxon>Fungi</taxon>
        <taxon>Dikarya</taxon>
        <taxon>Ascomycota</taxon>
        <taxon>Pezizomycotina</taxon>
        <taxon>Pezizomycetes</taxon>
        <taxon>Pezizales</taxon>
        <taxon>Pyronemataceae</taxon>
        <taxon>Sphaerosporella</taxon>
    </lineage>
</organism>
<dbReference type="EMBL" id="VXIS01000025">
    <property type="protein sequence ID" value="KAA8912335.1"/>
    <property type="molecule type" value="Genomic_DNA"/>
</dbReference>
<evidence type="ECO:0000313" key="3">
    <source>
        <dbReference type="EMBL" id="KAA8912335.1"/>
    </source>
</evidence>
<evidence type="ECO:0000313" key="4">
    <source>
        <dbReference type="Proteomes" id="UP000326924"/>
    </source>
</evidence>
<dbReference type="AlphaFoldDB" id="A0A5J5F6R4"/>
<keyword evidence="4" id="KW-1185">Reference proteome</keyword>
<sequence>MVSFGRPAPAVDLPRPNGAPTPPRRTASTSVETASLTCKTPEDLIIPPPFKRFCLYGFGAQVALDIIAILIVYLLKGAFFSSTIPVACVCLALDGSMLIWTYRATPRPIDVLMKNALSGVAWFMLAVINGAIIADAKGPYCFAVALLTFIVNAVFWIWTVWWGLNDRGPRSMYPHNSSSHPGAGGKRCANCRAGKGGRGIHAPGHAHCPGREIPLRSFRRAEEGVGAKQLPELSLSRRDSLGVSMARHSSFASSCFSEGDMGTASEQDNRAESGAVSPV</sequence>
<keyword evidence="2" id="KW-0472">Membrane</keyword>
<proteinExistence type="predicted"/>
<evidence type="ECO:0000256" key="1">
    <source>
        <dbReference type="SAM" id="MobiDB-lite"/>
    </source>
</evidence>
<evidence type="ECO:0000256" key="2">
    <source>
        <dbReference type="SAM" id="Phobius"/>
    </source>
</evidence>
<protein>
    <submittedName>
        <fullName evidence="3">Uncharacterized protein</fullName>
    </submittedName>
</protein>
<keyword evidence="2" id="KW-0812">Transmembrane</keyword>
<dbReference type="Proteomes" id="UP000326924">
    <property type="component" value="Unassembled WGS sequence"/>
</dbReference>
<keyword evidence="2" id="KW-1133">Transmembrane helix</keyword>
<name>A0A5J5F6R4_9PEZI</name>
<feature type="transmembrane region" description="Helical" evidence="2">
    <location>
        <begin position="79"/>
        <end position="100"/>
    </location>
</feature>
<comment type="caution">
    <text evidence="3">The sequence shown here is derived from an EMBL/GenBank/DDBJ whole genome shotgun (WGS) entry which is preliminary data.</text>
</comment>
<feature type="region of interest" description="Disordered" evidence="1">
    <location>
        <begin position="1"/>
        <end position="32"/>
    </location>
</feature>
<feature type="transmembrane region" description="Helical" evidence="2">
    <location>
        <begin position="112"/>
        <end position="134"/>
    </location>
</feature>
<accession>A0A5J5F6R4</accession>
<gene>
    <name evidence="3" type="ORF">FN846DRAFT_887306</name>
</gene>
<feature type="transmembrane region" description="Helical" evidence="2">
    <location>
        <begin position="53"/>
        <end position="73"/>
    </location>
</feature>